<dbReference type="SUPFAM" id="SSF103473">
    <property type="entry name" value="MFS general substrate transporter"/>
    <property type="match status" value="1"/>
</dbReference>
<evidence type="ECO:0000256" key="3">
    <source>
        <dbReference type="ARBA" id="ARBA00022692"/>
    </source>
</evidence>
<reference evidence="9" key="1">
    <citation type="submission" date="2023-07" db="EMBL/GenBank/DDBJ databases">
        <title>Chromosome-level genome assembly of Artemia franciscana.</title>
        <authorList>
            <person name="Jo E."/>
        </authorList>
    </citation>
    <scope>NUCLEOTIDE SEQUENCE</scope>
    <source>
        <tissue evidence="9">Whole body</tissue>
    </source>
</reference>
<evidence type="ECO:0000256" key="4">
    <source>
        <dbReference type="ARBA" id="ARBA00022989"/>
    </source>
</evidence>
<feature type="transmembrane region" description="Helical" evidence="7">
    <location>
        <begin position="376"/>
        <end position="395"/>
    </location>
</feature>
<feature type="transmembrane region" description="Helical" evidence="7">
    <location>
        <begin position="340"/>
        <end position="356"/>
    </location>
</feature>
<evidence type="ECO:0000256" key="2">
    <source>
        <dbReference type="ARBA" id="ARBA00005241"/>
    </source>
</evidence>
<feature type="transmembrane region" description="Helical" evidence="7">
    <location>
        <begin position="578"/>
        <end position="597"/>
    </location>
</feature>
<dbReference type="InterPro" id="IPR024989">
    <property type="entry name" value="MFS_assoc_dom"/>
</dbReference>
<organism evidence="9 10">
    <name type="scientific">Artemia franciscana</name>
    <name type="common">Brine shrimp</name>
    <name type="synonym">Artemia sanfranciscana</name>
    <dbReference type="NCBI Taxonomy" id="6661"/>
    <lineage>
        <taxon>Eukaryota</taxon>
        <taxon>Metazoa</taxon>
        <taxon>Ecdysozoa</taxon>
        <taxon>Arthropoda</taxon>
        <taxon>Crustacea</taxon>
        <taxon>Branchiopoda</taxon>
        <taxon>Anostraca</taxon>
        <taxon>Artemiidae</taxon>
        <taxon>Artemia</taxon>
    </lineage>
</organism>
<feature type="compositionally biased region" description="Polar residues" evidence="6">
    <location>
        <begin position="1"/>
        <end position="26"/>
    </location>
</feature>
<comment type="subcellular location">
    <subcellularLocation>
        <location evidence="1">Membrane</location>
        <topology evidence="1">Multi-pass membrane protein</topology>
    </subcellularLocation>
</comment>
<evidence type="ECO:0000256" key="5">
    <source>
        <dbReference type="ARBA" id="ARBA00023136"/>
    </source>
</evidence>
<dbReference type="InterPro" id="IPR036259">
    <property type="entry name" value="MFS_trans_sf"/>
</dbReference>
<gene>
    <name evidence="9" type="ORF">QYM36_016991</name>
</gene>
<feature type="transmembrane region" description="Helical" evidence="7">
    <location>
        <begin position="547"/>
        <end position="566"/>
    </location>
</feature>
<comment type="similarity">
    <text evidence="2">Belongs to the major facilitator superfamily. MFSD6 family.</text>
</comment>
<feature type="transmembrane region" description="Helical" evidence="7">
    <location>
        <begin position="487"/>
        <end position="509"/>
    </location>
</feature>
<feature type="transmembrane region" description="Helical" evidence="7">
    <location>
        <begin position="297"/>
        <end position="319"/>
    </location>
</feature>
<evidence type="ECO:0000256" key="6">
    <source>
        <dbReference type="SAM" id="MobiDB-lite"/>
    </source>
</evidence>
<feature type="transmembrane region" description="Helical" evidence="7">
    <location>
        <begin position="642"/>
        <end position="660"/>
    </location>
</feature>
<evidence type="ECO:0000256" key="1">
    <source>
        <dbReference type="ARBA" id="ARBA00004141"/>
    </source>
</evidence>
<evidence type="ECO:0000256" key="7">
    <source>
        <dbReference type="SAM" id="Phobius"/>
    </source>
</evidence>
<dbReference type="Proteomes" id="UP001187531">
    <property type="component" value="Unassembled WGS sequence"/>
</dbReference>
<keyword evidence="3 7" id="KW-0812">Transmembrane</keyword>
<dbReference type="Gene3D" id="1.20.1250.20">
    <property type="entry name" value="MFS general substrate transporter like domains"/>
    <property type="match status" value="2"/>
</dbReference>
<feature type="domain" description="Major facilitator superfamily associated" evidence="8">
    <location>
        <begin position="85"/>
        <end position="636"/>
    </location>
</feature>
<feature type="transmembrane region" description="Helical" evidence="7">
    <location>
        <begin position="148"/>
        <end position="167"/>
    </location>
</feature>
<feature type="transmembrane region" description="Helical" evidence="7">
    <location>
        <begin position="515"/>
        <end position="535"/>
    </location>
</feature>
<evidence type="ECO:0000313" key="10">
    <source>
        <dbReference type="Proteomes" id="UP001187531"/>
    </source>
</evidence>
<dbReference type="PANTHER" id="PTHR16172:SF2">
    <property type="entry name" value="MAJOR FACILITATOR SUPERFAMILY DOMAIN-CONTAINING PROTEIN 6"/>
    <property type="match status" value="1"/>
</dbReference>
<dbReference type="GO" id="GO:0016020">
    <property type="term" value="C:membrane"/>
    <property type="evidence" value="ECO:0007669"/>
    <property type="project" value="UniProtKB-SubCell"/>
</dbReference>
<evidence type="ECO:0000259" key="8">
    <source>
        <dbReference type="Pfam" id="PF12832"/>
    </source>
</evidence>
<keyword evidence="10" id="KW-1185">Reference proteome</keyword>
<proteinExistence type="inferred from homology"/>
<name>A0AA88H4N5_ARTSF</name>
<keyword evidence="4 7" id="KW-1133">Transmembrane helix</keyword>
<dbReference type="CDD" id="cd17335">
    <property type="entry name" value="MFS_MFSD6"/>
    <property type="match status" value="1"/>
</dbReference>
<evidence type="ECO:0000313" key="9">
    <source>
        <dbReference type="EMBL" id="KAK2704783.1"/>
    </source>
</evidence>
<feature type="region of interest" description="Disordered" evidence="6">
    <location>
        <begin position="1"/>
        <end position="34"/>
    </location>
</feature>
<feature type="transmembrane region" description="Helical" evidence="7">
    <location>
        <begin position="609"/>
        <end position="630"/>
    </location>
</feature>
<protein>
    <recommendedName>
        <fullName evidence="8">Major facilitator superfamily associated domain-containing protein</fullName>
    </recommendedName>
</protein>
<dbReference type="InterPro" id="IPR051717">
    <property type="entry name" value="MFS_MFSD6"/>
</dbReference>
<keyword evidence="5 7" id="KW-0472">Membrane</keyword>
<dbReference type="PANTHER" id="PTHR16172">
    <property type="entry name" value="MAJOR FACILITATOR SUPERFAMILY DOMAIN-CONTAINING PROTEIN 6-LIKE"/>
    <property type="match status" value="1"/>
</dbReference>
<comment type="caution">
    <text evidence="9">The sequence shown here is derived from an EMBL/GenBank/DDBJ whole genome shotgun (WGS) entry which is preliminary data.</text>
</comment>
<dbReference type="Pfam" id="PF12832">
    <property type="entry name" value="MFS_1_like"/>
    <property type="match status" value="1"/>
</dbReference>
<dbReference type="EMBL" id="JAVRJZ010000021">
    <property type="protein sequence ID" value="KAK2704783.1"/>
    <property type="molecule type" value="Genomic_DNA"/>
</dbReference>
<dbReference type="AlphaFoldDB" id="A0AA88H4N5"/>
<feature type="transmembrane region" description="Helical" evidence="7">
    <location>
        <begin position="88"/>
        <end position="108"/>
    </location>
</feature>
<accession>A0AA88H4N5</accession>
<sequence length="803" mass="89485">MYQQANSEPIYDNETSGVYQPTTETFRNGHPGPMPGMRPLVNPDETGEVDVSKYPQPKDATTKIRGKYDIIEKLCGKSASYDLTIAKAFYFFFFSAFGSLLPLMAIYFKNMGMTATQAGVLIGIRPFVEYLSAPFWADMAERFRKGKLILLCSLAAWIVFNVPLGFIHPPTTSCLIYNVTTDQYFIDIPKNKVLRKRDIHHASSWDETSPLMSVSQQELAKLRDLYHQRSMDVELGMHRFVRIKREDPFAQPKPNHVIGKSPYSVDFAINYDPKDHKNYVSPTFSYTIFTKDNVSKVFMLFLLLVLIGEFFCCPSLTLADSAVLNLLGKENADQYGKQRMFASLGWGLTMFIVTLILDHSHSFRDHPCQVHPRERSYVACYATFTVLMSCAIFVATQLPFTYSSQPNSGTSTPGPAQSVINVGSTYRPPGSMPPGFVPKNGQPKQKDKTDVIKQILGKSKVFAKQTKKIPEWMPVLRHFSDLRCASFLFVAWFMGFGIGLIFTFLFWHLQDYGGTATLFGVASVVNHVSEILAYFFSFKLIRKIGHIKVLCIGLAANVTRFLYISWISEPWGVMPFEFIQGITHSAVWAAASSFVAYNTPQELRGSAQAVLAFVHNGLGRGCGAIIGGMIATSYGTTTLLRGYGFTSLFVLIAFIIVCYYRPETGFVSDLTQEEDPRQVQAEMSHLAPHGVPGNPTIPLTPSSVPFDDRESISPKYTSENTSLGIQQPGYNPNNPFLSSGGSASVDPLVGAASYSTYNQQDFIQNNTYNSSNFGIPDRETSAYAPTNYGTATRSFPSHFTTTY</sequence>